<dbReference type="GO" id="GO:0005524">
    <property type="term" value="F:ATP binding"/>
    <property type="evidence" value="ECO:0007669"/>
    <property type="project" value="UniProtKB-KW"/>
</dbReference>
<evidence type="ECO:0000313" key="2">
    <source>
        <dbReference type="EMBL" id="KFB39049.1"/>
    </source>
</evidence>
<feature type="region of interest" description="Disordered" evidence="1">
    <location>
        <begin position="1"/>
        <end position="27"/>
    </location>
</feature>
<proteinExistence type="predicted"/>
<dbReference type="EMBL" id="KE524975">
    <property type="protein sequence ID" value="KFB39049.1"/>
    <property type="molecule type" value="Genomic_DNA"/>
</dbReference>
<name>A0A084VM55_ANOSI</name>
<organism evidence="2">
    <name type="scientific">Anopheles sinensis</name>
    <name type="common">Mosquito</name>
    <dbReference type="NCBI Taxonomy" id="74873"/>
    <lineage>
        <taxon>Eukaryota</taxon>
        <taxon>Metazoa</taxon>
        <taxon>Ecdysozoa</taxon>
        <taxon>Arthropoda</taxon>
        <taxon>Hexapoda</taxon>
        <taxon>Insecta</taxon>
        <taxon>Pterygota</taxon>
        <taxon>Neoptera</taxon>
        <taxon>Endopterygota</taxon>
        <taxon>Diptera</taxon>
        <taxon>Nematocera</taxon>
        <taxon>Culicoidea</taxon>
        <taxon>Culicidae</taxon>
        <taxon>Anophelinae</taxon>
        <taxon>Anopheles</taxon>
    </lineage>
</organism>
<accession>A0A084VM55</accession>
<evidence type="ECO:0000256" key="1">
    <source>
        <dbReference type="SAM" id="MobiDB-lite"/>
    </source>
</evidence>
<protein>
    <submittedName>
        <fullName evidence="2 3">ATP-binding cassette subfamily C</fullName>
    </submittedName>
</protein>
<dbReference type="EMBL" id="ATLV01014579">
    <property type="status" value="NOT_ANNOTATED_CDS"/>
    <property type="molecule type" value="Genomic_DNA"/>
</dbReference>
<sequence>MPTFPSARTTRSPPSTSFCGGRETRESSTPGRIWIHLWWSSFFSVSQSAGQEELSVRQSPDAKPWQTNVPRKNPNPARKKQCIECETERVNHCSGFLRQFRMNPPSGRGSGEGVKAHNILAYLQRIQFVRLNVRPTCRVQPLVHVIRLPVEAVSKRIYRPDARKE</sequence>
<reference evidence="3" key="2">
    <citation type="submission" date="2020-05" db="UniProtKB">
        <authorList>
            <consortium name="EnsemblMetazoa"/>
        </authorList>
    </citation>
    <scope>IDENTIFICATION</scope>
</reference>
<evidence type="ECO:0000313" key="4">
    <source>
        <dbReference type="Proteomes" id="UP000030765"/>
    </source>
</evidence>
<dbReference type="EnsemblMetazoa" id="ASIC006762-RA">
    <property type="protein sequence ID" value="ASIC006762-PA"/>
    <property type="gene ID" value="ASIC006762"/>
</dbReference>
<gene>
    <name evidence="2" type="ORF">ZHAS_00006762</name>
</gene>
<dbReference type="Proteomes" id="UP000030765">
    <property type="component" value="Unassembled WGS sequence"/>
</dbReference>
<reference evidence="2 4" key="1">
    <citation type="journal article" date="2014" name="BMC Genomics">
        <title>Genome sequence of Anopheles sinensis provides insight into genetics basis of mosquito competence for malaria parasites.</title>
        <authorList>
            <person name="Zhou D."/>
            <person name="Zhang D."/>
            <person name="Ding G."/>
            <person name="Shi L."/>
            <person name="Hou Q."/>
            <person name="Ye Y."/>
            <person name="Xu Y."/>
            <person name="Zhou H."/>
            <person name="Xiong C."/>
            <person name="Li S."/>
            <person name="Yu J."/>
            <person name="Hong S."/>
            <person name="Yu X."/>
            <person name="Zou P."/>
            <person name="Chen C."/>
            <person name="Chang X."/>
            <person name="Wang W."/>
            <person name="Lv Y."/>
            <person name="Sun Y."/>
            <person name="Ma L."/>
            <person name="Shen B."/>
            <person name="Zhu C."/>
        </authorList>
    </citation>
    <scope>NUCLEOTIDE SEQUENCE [LARGE SCALE GENOMIC DNA]</scope>
</reference>
<keyword evidence="2" id="KW-0547">Nucleotide-binding</keyword>
<feature type="compositionally biased region" description="Low complexity" evidence="1">
    <location>
        <begin position="1"/>
        <end position="18"/>
    </location>
</feature>
<evidence type="ECO:0000313" key="3">
    <source>
        <dbReference type="EnsemblMetazoa" id="ASIC006762-PA"/>
    </source>
</evidence>
<dbReference type="VEuPathDB" id="VectorBase:ASIC006762"/>
<keyword evidence="2" id="KW-0067">ATP-binding</keyword>
<dbReference type="AlphaFoldDB" id="A0A084VM55"/>
<keyword evidence="4" id="KW-1185">Reference proteome</keyword>
<feature type="region of interest" description="Disordered" evidence="1">
    <location>
        <begin position="54"/>
        <end position="78"/>
    </location>
</feature>